<gene>
    <name evidence="3" type="ORF">EDC50_1710</name>
</gene>
<organism evidence="3 4">
    <name type="scientific">Vulcaniibacterium tengchongense</name>
    <dbReference type="NCBI Taxonomy" id="1273429"/>
    <lineage>
        <taxon>Bacteria</taxon>
        <taxon>Pseudomonadati</taxon>
        <taxon>Pseudomonadota</taxon>
        <taxon>Gammaproteobacteria</taxon>
        <taxon>Lysobacterales</taxon>
        <taxon>Lysobacteraceae</taxon>
        <taxon>Vulcaniibacterium</taxon>
    </lineage>
</organism>
<dbReference type="GO" id="GO:0016491">
    <property type="term" value="F:oxidoreductase activity"/>
    <property type="evidence" value="ECO:0007669"/>
    <property type="project" value="InterPro"/>
</dbReference>
<dbReference type="PANTHER" id="PTHR43734">
    <property type="entry name" value="PHYTOENE DESATURASE"/>
    <property type="match status" value="1"/>
</dbReference>
<dbReference type="Gene3D" id="3.90.660.50">
    <property type="match status" value="1"/>
</dbReference>
<dbReference type="Pfam" id="PF01593">
    <property type="entry name" value="Amino_oxidase"/>
    <property type="match status" value="1"/>
</dbReference>
<dbReference type="Proteomes" id="UP000269708">
    <property type="component" value="Unassembled WGS sequence"/>
</dbReference>
<keyword evidence="4" id="KW-1185">Reference proteome</keyword>
<feature type="domain" description="Amine oxidase" evidence="2">
    <location>
        <begin position="13"/>
        <end position="480"/>
    </location>
</feature>
<dbReference type="EMBL" id="RKQN01000002">
    <property type="protein sequence ID" value="RPE79881.1"/>
    <property type="molecule type" value="Genomic_DNA"/>
</dbReference>
<name>A0A3N4VKT1_9GAMM</name>
<evidence type="ECO:0000313" key="4">
    <source>
        <dbReference type="Proteomes" id="UP000269708"/>
    </source>
</evidence>
<dbReference type="PANTHER" id="PTHR43734:SF4">
    <property type="entry name" value="AMINE OXIDASE DOMAIN-CONTAINING PROTEIN"/>
    <property type="match status" value="1"/>
</dbReference>
<dbReference type="Gene3D" id="3.50.50.60">
    <property type="entry name" value="FAD/NAD(P)-binding domain"/>
    <property type="match status" value="1"/>
</dbReference>
<comment type="caution">
    <text evidence="3">The sequence shown here is derived from an EMBL/GenBank/DDBJ whole genome shotgun (WGS) entry which is preliminary data.</text>
</comment>
<dbReference type="OrthoDB" id="9774675at2"/>
<reference evidence="3 4" key="1">
    <citation type="submission" date="2018-11" db="EMBL/GenBank/DDBJ databases">
        <title>Genomic Encyclopedia of Type Strains, Phase IV (KMG-IV): sequencing the most valuable type-strain genomes for metagenomic binning, comparative biology and taxonomic classification.</title>
        <authorList>
            <person name="Goeker M."/>
        </authorList>
    </citation>
    <scope>NUCLEOTIDE SEQUENCE [LARGE SCALE GENOMIC DNA]</scope>
    <source>
        <strain evidence="3 4">DSM 25623</strain>
    </source>
</reference>
<dbReference type="SUPFAM" id="SSF51905">
    <property type="entry name" value="FAD/NAD(P)-binding domain"/>
    <property type="match status" value="1"/>
</dbReference>
<dbReference type="InterPro" id="IPR002937">
    <property type="entry name" value="Amino_oxidase"/>
</dbReference>
<evidence type="ECO:0000313" key="3">
    <source>
        <dbReference type="EMBL" id="RPE79881.1"/>
    </source>
</evidence>
<dbReference type="InterPro" id="IPR036188">
    <property type="entry name" value="FAD/NAD-bd_sf"/>
</dbReference>
<evidence type="ECO:0000256" key="1">
    <source>
        <dbReference type="ARBA" id="ARBA00006046"/>
    </source>
</evidence>
<dbReference type="AlphaFoldDB" id="A0A3N4VKT1"/>
<proteinExistence type="inferred from homology"/>
<sequence length="492" mass="51825">MARPAVVVIGAGLSGLAASVALRRESGADVVLVEAGEAAGGCCSTVEVRGYTFNNGAVYVAVPSLLRSAFARLGLDFDADVALARIARPHATFLDDGTVVRLGGAGDSQVEGADAQARTAMLQDGLSALQRRWAPIYRTLVEQVLPAEPSALRTLARLWRHLPRMAGTVDRLIARHFRDPGLQAAVASTLLYTGMAPERIPATQIVGLVALLEEGFHLPRGGMGAISQALLRAARRAQVDVRCGRAVERIELGRDGVSGVILADGERLRCDGVVATCAGFAAVERLLPADAVPRALARRARRAPLSHRAVAIQLGGAGGARAEAFIVNHVPSMREQGRLHQGGAETPRWLAYTCPTLVLPELAPPGRTIVELHAPASGIASAGQWTREMTRATVARYTAAVRARLPGLEVEAMRVLDPVDFARDRHLHEGALYGIAPGASPGRFFPHRTPLPGLYLAGQTTFPGYGVPSAILSGIQAAAAAAQDLARPRARA</sequence>
<comment type="similarity">
    <text evidence="1">Belongs to the carotenoid/retinoid oxidoreductase family.</text>
</comment>
<evidence type="ECO:0000259" key="2">
    <source>
        <dbReference type="Pfam" id="PF01593"/>
    </source>
</evidence>
<accession>A0A3N4VKT1</accession>
<protein>
    <submittedName>
        <fullName evidence="3">Phytoene desaturase</fullName>
    </submittedName>
</protein>